<reference evidence="5" key="2">
    <citation type="submission" date="2020-09" db="EMBL/GenBank/DDBJ databases">
        <authorList>
            <person name="Sun Q."/>
            <person name="Ohkuma M."/>
        </authorList>
    </citation>
    <scope>NUCLEOTIDE SEQUENCE</scope>
    <source>
        <strain evidence="5">JCM 3090</strain>
    </source>
</reference>
<keyword evidence="3" id="KW-0812">Transmembrane</keyword>
<sequence>MTRSDAEHHDVASYALGVLDAPDAARFEDHLIQCDRCAAELESFLPVTSLLADVDGEEFLAAEASLAGNRMLDEMVAEVSHERARVRSRRVFSLAAGVVALAAAAGIGLYAGTLTGGAGAPQAQPSPNQTLGEGQSGFLDGVPAVRAVDPTTKVNAAVRLAERPWGTAIAMDLRNLKGPLKCQLVAVGNDGLGEVVSTWTVDREGYGTAANQKALQLAGSTAIKRADIDRMEVQSVADGGRPGLIVSVDV</sequence>
<keyword evidence="2" id="KW-0804">Transcription</keyword>
<dbReference type="Pfam" id="PF13490">
    <property type="entry name" value="zf-HC2"/>
    <property type="match status" value="1"/>
</dbReference>
<organism evidence="5 6">
    <name type="scientific">Pilimelia anulata</name>
    <dbReference type="NCBI Taxonomy" id="53371"/>
    <lineage>
        <taxon>Bacteria</taxon>
        <taxon>Bacillati</taxon>
        <taxon>Actinomycetota</taxon>
        <taxon>Actinomycetes</taxon>
        <taxon>Micromonosporales</taxon>
        <taxon>Micromonosporaceae</taxon>
        <taxon>Pilimelia</taxon>
    </lineage>
</organism>
<dbReference type="EMBL" id="BMQB01000001">
    <property type="protein sequence ID" value="GGJ77629.1"/>
    <property type="molecule type" value="Genomic_DNA"/>
</dbReference>
<dbReference type="InterPro" id="IPR041916">
    <property type="entry name" value="Anti_sigma_zinc_sf"/>
</dbReference>
<keyword evidence="3" id="KW-0472">Membrane</keyword>
<proteinExistence type="predicted"/>
<dbReference type="InterPro" id="IPR027383">
    <property type="entry name" value="Znf_put"/>
</dbReference>
<evidence type="ECO:0000313" key="5">
    <source>
        <dbReference type="EMBL" id="GGJ77629.1"/>
    </source>
</evidence>
<comment type="caution">
    <text evidence="5">The sequence shown here is derived from an EMBL/GenBank/DDBJ whole genome shotgun (WGS) entry which is preliminary data.</text>
</comment>
<evidence type="ECO:0000256" key="3">
    <source>
        <dbReference type="SAM" id="Phobius"/>
    </source>
</evidence>
<evidence type="ECO:0000256" key="2">
    <source>
        <dbReference type="ARBA" id="ARBA00023163"/>
    </source>
</evidence>
<evidence type="ECO:0000259" key="4">
    <source>
        <dbReference type="Pfam" id="PF13490"/>
    </source>
</evidence>
<dbReference type="Gene3D" id="1.10.10.1320">
    <property type="entry name" value="Anti-sigma factor, zinc-finger domain"/>
    <property type="match status" value="1"/>
</dbReference>
<gene>
    <name evidence="5" type="ORF">GCM10010123_04550</name>
</gene>
<reference evidence="5" key="1">
    <citation type="journal article" date="2014" name="Int. J. Syst. Evol. Microbiol.">
        <title>Complete genome sequence of Corynebacterium casei LMG S-19264T (=DSM 44701T), isolated from a smear-ripened cheese.</title>
        <authorList>
            <consortium name="US DOE Joint Genome Institute (JGI-PGF)"/>
            <person name="Walter F."/>
            <person name="Albersmeier A."/>
            <person name="Kalinowski J."/>
            <person name="Ruckert C."/>
        </authorList>
    </citation>
    <scope>NUCLEOTIDE SEQUENCE</scope>
    <source>
        <strain evidence="5">JCM 3090</strain>
    </source>
</reference>
<evidence type="ECO:0000313" key="6">
    <source>
        <dbReference type="Proteomes" id="UP000649739"/>
    </source>
</evidence>
<feature type="domain" description="Putative zinc-finger" evidence="4">
    <location>
        <begin position="13"/>
        <end position="38"/>
    </location>
</feature>
<accession>A0A8J3F8E8</accession>
<keyword evidence="3" id="KW-1133">Transmembrane helix</keyword>
<protein>
    <submittedName>
        <fullName evidence="5">RNA polymerase subunit sigma</fullName>
    </submittedName>
</protein>
<evidence type="ECO:0000256" key="1">
    <source>
        <dbReference type="ARBA" id="ARBA00023015"/>
    </source>
</evidence>
<name>A0A8J3F8E8_9ACTN</name>
<keyword evidence="6" id="KW-1185">Reference proteome</keyword>
<dbReference type="RefSeq" id="WP_189168300.1">
    <property type="nucleotide sequence ID" value="NZ_BMQB01000001.1"/>
</dbReference>
<dbReference type="AlphaFoldDB" id="A0A8J3F8E8"/>
<keyword evidence="1" id="KW-0805">Transcription regulation</keyword>
<dbReference type="Proteomes" id="UP000649739">
    <property type="component" value="Unassembled WGS sequence"/>
</dbReference>
<feature type="transmembrane region" description="Helical" evidence="3">
    <location>
        <begin position="91"/>
        <end position="112"/>
    </location>
</feature>